<dbReference type="EMBL" id="CP036287">
    <property type="protein sequence ID" value="QDU65569.1"/>
    <property type="molecule type" value="Genomic_DNA"/>
</dbReference>
<organism evidence="4 5">
    <name type="scientific">Engelhardtia mirabilis</name>
    <dbReference type="NCBI Taxonomy" id="2528011"/>
    <lineage>
        <taxon>Bacteria</taxon>
        <taxon>Pseudomonadati</taxon>
        <taxon>Planctomycetota</taxon>
        <taxon>Planctomycetia</taxon>
        <taxon>Planctomycetia incertae sedis</taxon>
        <taxon>Engelhardtia</taxon>
    </lineage>
</organism>
<name>A0A518BF06_9BACT</name>
<dbReference type="PANTHER" id="PTHR43446">
    <property type="entry name" value="MEMBRANE PROTEIN-RELATED"/>
    <property type="match status" value="1"/>
</dbReference>
<evidence type="ECO:0000259" key="3">
    <source>
        <dbReference type="SMART" id="SM00244"/>
    </source>
</evidence>
<gene>
    <name evidence="4" type="ORF">Pla133_06340</name>
</gene>
<protein>
    <submittedName>
        <fullName evidence="4">SPFH domain / Band 7 family protein</fullName>
    </submittedName>
</protein>
<dbReference type="Pfam" id="PF01145">
    <property type="entry name" value="Band_7"/>
    <property type="match status" value="1"/>
</dbReference>
<keyword evidence="2" id="KW-0472">Membrane</keyword>
<keyword evidence="2" id="KW-0812">Transmembrane</keyword>
<keyword evidence="5" id="KW-1185">Reference proteome</keyword>
<accession>A0A518BF06</accession>
<evidence type="ECO:0000313" key="5">
    <source>
        <dbReference type="Proteomes" id="UP000316921"/>
    </source>
</evidence>
<feature type="transmembrane region" description="Helical" evidence="2">
    <location>
        <begin position="45"/>
        <end position="69"/>
    </location>
</feature>
<comment type="subcellular location">
    <subcellularLocation>
        <location evidence="1">Membrane</location>
        <topology evidence="1">Single-pass membrane protein</topology>
    </subcellularLocation>
</comment>
<evidence type="ECO:0000313" key="4">
    <source>
        <dbReference type="EMBL" id="QDU65569.1"/>
    </source>
</evidence>
<dbReference type="PANTHER" id="PTHR43446:SF1">
    <property type="entry name" value="BAND 7 DOMAIN-CONTAINING PROTEIN"/>
    <property type="match status" value="1"/>
</dbReference>
<sequence length="298" mass="32447">MENNRPRSSESSLSPLSGWPVLIGLVAAEALLITALAQLDPNRNTGWIVLGTAVGGVGFLLTLVGFFVVNPNMSRVMVLFGRYRGTVRTDGFWWINPFTSKHKVSLKAHNMASQKIKVNDQVGNPIEIGAVVVWRIADTAQAMFDVEDYEEYVDIQVEAAVRKLASSHPYDEHDTSADVVSLRGDTEQVTGELQVALGERLERAGVEVVEARISHLAYAPEIASAMLQRQQAQAIIAARRQIVEGAVGMVQDALELLKAGDVVELDDERRATLVGNLLVVLCSQESAQPVLNTGSLYN</sequence>
<proteinExistence type="predicted"/>
<dbReference type="InterPro" id="IPR001107">
    <property type="entry name" value="Band_7"/>
</dbReference>
<feature type="domain" description="Band 7" evidence="3">
    <location>
        <begin position="64"/>
        <end position="230"/>
    </location>
</feature>
<dbReference type="CDD" id="cd03402">
    <property type="entry name" value="SPFH_like_u2"/>
    <property type="match status" value="1"/>
</dbReference>
<dbReference type="GO" id="GO:0016020">
    <property type="term" value="C:membrane"/>
    <property type="evidence" value="ECO:0007669"/>
    <property type="project" value="UniProtKB-SubCell"/>
</dbReference>
<dbReference type="InterPro" id="IPR036013">
    <property type="entry name" value="Band_7/SPFH_dom_sf"/>
</dbReference>
<feature type="transmembrane region" description="Helical" evidence="2">
    <location>
        <begin position="21"/>
        <end position="39"/>
    </location>
</feature>
<keyword evidence="2" id="KW-1133">Transmembrane helix</keyword>
<evidence type="ECO:0000256" key="2">
    <source>
        <dbReference type="SAM" id="Phobius"/>
    </source>
</evidence>
<dbReference type="SMART" id="SM00244">
    <property type="entry name" value="PHB"/>
    <property type="match status" value="1"/>
</dbReference>
<dbReference type="Proteomes" id="UP000316921">
    <property type="component" value="Chromosome"/>
</dbReference>
<dbReference type="AlphaFoldDB" id="A0A518BF06"/>
<reference evidence="4 5" key="1">
    <citation type="submission" date="2019-02" db="EMBL/GenBank/DDBJ databases">
        <title>Deep-cultivation of Planctomycetes and their phenomic and genomic characterization uncovers novel biology.</title>
        <authorList>
            <person name="Wiegand S."/>
            <person name="Jogler M."/>
            <person name="Boedeker C."/>
            <person name="Pinto D."/>
            <person name="Vollmers J."/>
            <person name="Rivas-Marin E."/>
            <person name="Kohn T."/>
            <person name="Peeters S.H."/>
            <person name="Heuer A."/>
            <person name="Rast P."/>
            <person name="Oberbeckmann S."/>
            <person name="Bunk B."/>
            <person name="Jeske O."/>
            <person name="Meyerdierks A."/>
            <person name="Storesund J.E."/>
            <person name="Kallscheuer N."/>
            <person name="Luecker S."/>
            <person name="Lage O.M."/>
            <person name="Pohl T."/>
            <person name="Merkel B.J."/>
            <person name="Hornburger P."/>
            <person name="Mueller R.-W."/>
            <person name="Bruemmer F."/>
            <person name="Labrenz M."/>
            <person name="Spormann A.M."/>
            <person name="Op den Camp H."/>
            <person name="Overmann J."/>
            <person name="Amann R."/>
            <person name="Jetten M.S.M."/>
            <person name="Mascher T."/>
            <person name="Medema M.H."/>
            <person name="Devos D.P."/>
            <person name="Kaster A.-K."/>
            <person name="Ovreas L."/>
            <person name="Rohde M."/>
            <person name="Galperin M.Y."/>
            <person name="Jogler C."/>
        </authorList>
    </citation>
    <scope>NUCLEOTIDE SEQUENCE [LARGE SCALE GENOMIC DNA]</scope>
    <source>
        <strain evidence="4 5">Pla133</strain>
    </source>
</reference>
<evidence type="ECO:0000256" key="1">
    <source>
        <dbReference type="ARBA" id="ARBA00004167"/>
    </source>
</evidence>
<dbReference type="KEGG" id="pbap:Pla133_06340"/>
<dbReference type="Gene3D" id="3.30.479.30">
    <property type="entry name" value="Band 7 domain"/>
    <property type="match status" value="1"/>
</dbReference>
<dbReference type="SUPFAM" id="SSF117892">
    <property type="entry name" value="Band 7/SPFH domain"/>
    <property type="match status" value="1"/>
</dbReference>
<dbReference type="RefSeq" id="WP_145062318.1">
    <property type="nucleotide sequence ID" value="NZ_CP036287.1"/>
</dbReference>